<reference evidence="1 2" key="1">
    <citation type="submission" date="2021-07" db="EMBL/GenBank/DDBJ databases">
        <title>The Aristolochia fimbriata genome: insights into angiosperm evolution, floral development and chemical biosynthesis.</title>
        <authorList>
            <person name="Jiao Y."/>
        </authorList>
    </citation>
    <scope>NUCLEOTIDE SEQUENCE [LARGE SCALE GENOMIC DNA]</scope>
    <source>
        <strain evidence="1">IBCAS-2021</strain>
        <tissue evidence="1">Leaf</tissue>
    </source>
</reference>
<dbReference type="EMBL" id="JAINDJ010000006">
    <property type="protein sequence ID" value="KAG9444426.1"/>
    <property type="molecule type" value="Genomic_DNA"/>
</dbReference>
<gene>
    <name evidence="1" type="ORF">H6P81_015766</name>
</gene>
<organism evidence="1 2">
    <name type="scientific">Aristolochia fimbriata</name>
    <name type="common">White veined hardy Dutchman's pipe vine</name>
    <dbReference type="NCBI Taxonomy" id="158543"/>
    <lineage>
        <taxon>Eukaryota</taxon>
        <taxon>Viridiplantae</taxon>
        <taxon>Streptophyta</taxon>
        <taxon>Embryophyta</taxon>
        <taxon>Tracheophyta</taxon>
        <taxon>Spermatophyta</taxon>
        <taxon>Magnoliopsida</taxon>
        <taxon>Magnoliidae</taxon>
        <taxon>Piperales</taxon>
        <taxon>Aristolochiaceae</taxon>
        <taxon>Aristolochia</taxon>
    </lineage>
</organism>
<proteinExistence type="predicted"/>
<protein>
    <submittedName>
        <fullName evidence="1">Uncharacterized protein</fullName>
    </submittedName>
</protein>
<comment type="caution">
    <text evidence="1">The sequence shown here is derived from an EMBL/GenBank/DDBJ whole genome shotgun (WGS) entry which is preliminary data.</text>
</comment>
<sequence length="188" mass="20821">MHILDGRMQRGAIWRKGSIFCGPREDPPLAPKYPTSHRNQTSISAHRVIQENIFRPMIRDALKSVPRAAGVPSSAVPPRPPLFPTRMTRGLKTEAVMSRRVCCTLYTSWFGVSSSPMKLLASSLNVCMKTDDDPTTPNPNLIHTLSRGSKSKSEVRHTCLELQIWADIFRGVLGRTAVRGPVPFSTTG</sequence>
<evidence type="ECO:0000313" key="1">
    <source>
        <dbReference type="EMBL" id="KAG9444426.1"/>
    </source>
</evidence>
<name>A0AAV7E7Q0_ARIFI</name>
<dbReference type="Proteomes" id="UP000825729">
    <property type="component" value="Unassembled WGS sequence"/>
</dbReference>
<dbReference type="AlphaFoldDB" id="A0AAV7E7Q0"/>
<keyword evidence="2" id="KW-1185">Reference proteome</keyword>
<evidence type="ECO:0000313" key="2">
    <source>
        <dbReference type="Proteomes" id="UP000825729"/>
    </source>
</evidence>
<accession>A0AAV7E7Q0</accession>